<dbReference type="RefSeq" id="WP_160382813.1">
    <property type="nucleotide sequence ID" value="NZ_WNXQ01000005.1"/>
</dbReference>
<dbReference type="InterPro" id="IPR014777">
    <property type="entry name" value="4pyrrole_Mease_sub1"/>
</dbReference>
<dbReference type="Proteomes" id="UP000443843">
    <property type="component" value="Unassembled WGS sequence"/>
</dbReference>
<dbReference type="GO" id="GO:0019354">
    <property type="term" value="P:siroheme biosynthetic process"/>
    <property type="evidence" value="ECO:0007669"/>
    <property type="project" value="UniProtKB-UniPathway"/>
</dbReference>
<evidence type="ECO:0000256" key="1">
    <source>
        <dbReference type="ARBA" id="ARBA00005010"/>
    </source>
</evidence>
<dbReference type="InterPro" id="IPR036291">
    <property type="entry name" value="NAD(P)-bd_dom_sf"/>
</dbReference>
<proteinExistence type="predicted"/>
<evidence type="ECO:0000259" key="7">
    <source>
        <dbReference type="Pfam" id="PF10414"/>
    </source>
</evidence>
<keyword evidence="4" id="KW-0520">NAD</keyword>
<comment type="caution">
    <text evidence="8">The sequence shown here is derived from an EMBL/GenBank/DDBJ whole genome shotgun (WGS) entry which is preliminary data.</text>
</comment>
<dbReference type="Gene3D" id="3.40.50.720">
    <property type="entry name" value="NAD(P)-binding Rossmann-like Domain"/>
    <property type="match status" value="1"/>
</dbReference>
<dbReference type="Gene3D" id="3.30.160.110">
    <property type="entry name" value="Siroheme synthase, domain 2"/>
    <property type="match status" value="1"/>
</dbReference>
<evidence type="ECO:0000256" key="5">
    <source>
        <dbReference type="ARBA" id="ARBA00023244"/>
    </source>
</evidence>
<dbReference type="GO" id="GO:0043115">
    <property type="term" value="F:precorrin-2 dehydrogenase activity"/>
    <property type="evidence" value="ECO:0007669"/>
    <property type="project" value="UniProtKB-EC"/>
</dbReference>
<dbReference type="SUPFAM" id="SSF51735">
    <property type="entry name" value="NAD(P)-binding Rossmann-fold domains"/>
    <property type="match status" value="1"/>
</dbReference>
<evidence type="ECO:0000256" key="4">
    <source>
        <dbReference type="ARBA" id="ARBA00023027"/>
    </source>
</evidence>
<gene>
    <name evidence="8" type="ORF">GLS40_11230</name>
</gene>
<keyword evidence="9" id="KW-1185">Reference proteome</keyword>
<evidence type="ECO:0000313" key="8">
    <source>
        <dbReference type="EMBL" id="MWB78601.1"/>
    </source>
</evidence>
<dbReference type="SUPFAM" id="SSF75615">
    <property type="entry name" value="Siroheme synthase middle domains-like"/>
    <property type="match status" value="1"/>
</dbReference>
<evidence type="ECO:0000256" key="6">
    <source>
        <dbReference type="ARBA" id="ARBA00047561"/>
    </source>
</evidence>
<keyword evidence="3" id="KW-0560">Oxidoreductase</keyword>
<dbReference type="NCBIfam" id="TIGR01470">
    <property type="entry name" value="cysG_Nterm"/>
    <property type="match status" value="1"/>
</dbReference>
<accession>A0A844W6Z2</accession>
<comment type="catalytic activity">
    <reaction evidence="6">
        <text>precorrin-2 + NAD(+) = sirohydrochlorin + NADH + 2 H(+)</text>
        <dbReference type="Rhea" id="RHEA:15613"/>
        <dbReference type="ChEBI" id="CHEBI:15378"/>
        <dbReference type="ChEBI" id="CHEBI:57540"/>
        <dbReference type="ChEBI" id="CHEBI:57945"/>
        <dbReference type="ChEBI" id="CHEBI:58351"/>
        <dbReference type="ChEBI" id="CHEBI:58827"/>
        <dbReference type="EC" id="1.3.1.76"/>
    </reaction>
</comment>
<comment type="pathway">
    <text evidence="1">Porphyrin-containing compound metabolism; siroheme biosynthesis; sirohydrochlorin from precorrin-2: step 1/1.</text>
</comment>
<feature type="domain" description="Sirohaem synthase dimerisation" evidence="7">
    <location>
        <begin position="150"/>
        <end position="195"/>
    </location>
</feature>
<name>A0A844W6Z2_9RHOB</name>
<dbReference type="Pfam" id="PF10414">
    <property type="entry name" value="CysG_dimeriser"/>
    <property type="match status" value="1"/>
</dbReference>
<dbReference type="EMBL" id="WNXQ01000005">
    <property type="protein sequence ID" value="MWB78601.1"/>
    <property type="molecule type" value="Genomic_DNA"/>
</dbReference>
<dbReference type="UniPathway" id="UPA00262">
    <property type="reaction ID" value="UER00222"/>
</dbReference>
<dbReference type="SUPFAM" id="SSF53790">
    <property type="entry name" value="Tetrapyrrole methylase"/>
    <property type="match status" value="1"/>
</dbReference>
<reference evidence="8 9" key="1">
    <citation type="submission" date="2019-11" db="EMBL/GenBank/DDBJ databases">
        <title>Pseudooceanicola pacifica sp. nov., isolated from deep-sea sediment of the Pacific Ocean.</title>
        <authorList>
            <person name="Lyu L."/>
        </authorList>
    </citation>
    <scope>NUCLEOTIDE SEQUENCE [LARGE SCALE GENOMIC DNA]</scope>
    <source>
        <strain evidence="8 9">216_PA32_1</strain>
    </source>
</reference>
<dbReference type="Pfam" id="PF13241">
    <property type="entry name" value="NAD_binding_7"/>
    <property type="match status" value="1"/>
</dbReference>
<keyword evidence="5" id="KW-0627">Porphyrin biosynthesis</keyword>
<organism evidence="8 9">
    <name type="scientific">Pseudooceanicola pacificus</name>
    <dbReference type="NCBI Taxonomy" id="2676438"/>
    <lineage>
        <taxon>Bacteria</taxon>
        <taxon>Pseudomonadati</taxon>
        <taxon>Pseudomonadota</taxon>
        <taxon>Alphaproteobacteria</taxon>
        <taxon>Rhodobacterales</taxon>
        <taxon>Paracoccaceae</taxon>
        <taxon>Pseudooceanicola</taxon>
    </lineage>
</organism>
<sequence length="336" mass="35633">MRHFPVFMNMEHARVVLSGGGDAALAKLRLLLKTPARIEVYAEAPAPEIETWQGEGLVHLYRRALRGGDLPGATLAYAADEDAARDARTAALARAVGVPINIVDNLHDSGFITPAIVDRSPVCVAIGTEGAAPVLARSIKAEIEERLPASLGVLTRAAQGFRKAAEALPFGGPRRAFWAEYFDRAGPEAYRAEGEVGLGLALTGLLDRHLAQTPSEGRITLAWTGSDDPDLLTLKTRKALDAADVVVHDADIAPAVLELARREARFVALERPTDVPPMPRLLNAQTGGGAHVLYLSARPLPDRLEQGCRAAGMDVTVIPGVADPARPAAAALKETA</sequence>
<dbReference type="PANTHER" id="PTHR35330:SF1">
    <property type="entry name" value="SIROHEME BIOSYNTHESIS PROTEIN MET8"/>
    <property type="match status" value="1"/>
</dbReference>
<dbReference type="InterPro" id="IPR006367">
    <property type="entry name" value="Sirohaem_synthase_N"/>
</dbReference>
<evidence type="ECO:0000313" key="9">
    <source>
        <dbReference type="Proteomes" id="UP000443843"/>
    </source>
</evidence>
<dbReference type="GO" id="GO:0004325">
    <property type="term" value="F:ferrochelatase activity"/>
    <property type="evidence" value="ECO:0007669"/>
    <property type="project" value="InterPro"/>
</dbReference>
<dbReference type="EC" id="1.3.1.76" evidence="2"/>
<dbReference type="Gene3D" id="3.40.1010.10">
    <property type="entry name" value="Cobalt-precorrin-4 Transmethylase, Domain 1"/>
    <property type="match status" value="1"/>
</dbReference>
<dbReference type="InterPro" id="IPR035996">
    <property type="entry name" value="4pyrrol_Methylase_sf"/>
</dbReference>
<dbReference type="AlphaFoldDB" id="A0A844W6Z2"/>
<dbReference type="InterPro" id="IPR019478">
    <property type="entry name" value="Sirohaem_synthase_dimer_dom"/>
</dbReference>
<dbReference type="PANTHER" id="PTHR35330">
    <property type="entry name" value="SIROHEME BIOSYNTHESIS PROTEIN MET8"/>
    <property type="match status" value="1"/>
</dbReference>
<dbReference type="InterPro" id="IPR028161">
    <property type="entry name" value="Met8-like"/>
</dbReference>
<protein>
    <recommendedName>
        <fullName evidence="2">precorrin-2 dehydrogenase</fullName>
        <ecNumber evidence="2">1.3.1.76</ecNumber>
    </recommendedName>
</protein>
<evidence type="ECO:0000256" key="2">
    <source>
        <dbReference type="ARBA" id="ARBA00012400"/>
    </source>
</evidence>
<evidence type="ECO:0000256" key="3">
    <source>
        <dbReference type="ARBA" id="ARBA00023002"/>
    </source>
</evidence>
<dbReference type="GO" id="GO:0008168">
    <property type="term" value="F:methyltransferase activity"/>
    <property type="evidence" value="ECO:0007669"/>
    <property type="project" value="InterPro"/>
</dbReference>